<sequence>MDDYTLLPEDGIYSLSDLIELLKKFPPNATVHVCGNLEDRPVEEGYNMTYDPISNSLVFMGDVAMID</sequence>
<name>A0A8S5UYM8_9CAUD</name>
<organism evidence="1">
    <name type="scientific">Siphoviridae sp. cthHz3</name>
    <dbReference type="NCBI Taxonomy" id="2825614"/>
    <lineage>
        <taxon>Viruses</taxon>
        <taxon>Duplodnaviria</taxon>
        <taxon>Heunggongvirae</taxon>
        <taxon>Uroviricota</taxon>
        <taxon>Caudoviricetes</taxon>
    </lineage>
</organism>
<dbReference type="EMBL" id="BK016167">
    <property type="protein sequence ID" value="DAF99540.1"/>
    <property type="molecule type" value="Genomic_DNA"/>
</dbReference>
<accession>A0A8S5UYM8</accession>
<proteinExistence type="predicted"/>
<evidence type="ECO:0000313" key="1">
    <source>
        <dbReference type="EMBL" id="DAF99540.1"/>
    </source>
</evidence>
<reference evidence="1" key="1">
    <citation type="journal article" date="2021" name="Proc. Natl. Acad. Sci. U.S.A.">
        <title>A Catalog of Tens of Thousands of Viruses from Human Metagenomes Reveals Hidden Associations with Chronic Diseases.</title>
        <authorList>
            <person name="Tisza M.J."/>
            <person name="Buck C.B."/>
        </authorList>
    </citation>
    <scope>NUCLEOTIDE SEQUENCE</scope>
    <source>
        <strain evidence="1">CthHz3</strain>
    </source>
</reference>
<protein>
    <submittedName>
        <fullName evidence="1">Uncharacterized protein</fullName>
    </submittedName>
</protein>